<feature type="chain" id="PRO_5009310851" evidence="1">
    <location>
        <begin position="21"/>
        <end position="87"/>
    </location>
</feature>
<accession>A0A1I7WV98</accession>
<sequence>MTSTNTLLIIVTFAIVNVCAQENGKVVKQVQFLKDIPAWRSSVRVKQVHGQFPLSAFYDGRSRPHLFGQWSKRFAEDIDQYHPIGLH</sequence>
<evidence type="ECO:0000256" key="1">
    <source>
        <dbReference type="SAM" id="SignalP"/>
    </source>
</evidence>
<keyword evidence="2" id="KW-1185">Reference proteome</keyword>
<evidence type="ECO:0000313" key="2">
    <source>
        <dbReference type="Proteomes" id="UP000095283"/>
    </source>
</evidence>
<dbReference type="AlphaFoldDB" id="A0A1I7WV98"/>
<name>A0A1I7WV98_HETBA</name>
<feature type="signal peptide" evidence="1">
    <location>
        <begin position="1"/>
        <end position="20"/>
    </location>
</feature>
<evidence type="ECO:0000313" key="3">
    <source>
        <dbReference type="WBParaSite" id="Hba_09073"/>
    </source>
</evidence>
<keyword evidence="1" id="KW-0732">Signal</keyword>
<reference evidence="3" key="1">
    <citation type="submission" date="2016-11" db="UniProtKB">
        <authorList>
            <consortium name="WormBaseParasite"/>
        </authorList>
    </citation>
    <scope>IDENTIFICATION</scope>
</reference>
<organism evidence="2 3">
    <name type="scientific">Heterorhabditis bacteriophora</name>
    <name type="common">Entomopathogenic nematode worm</name>
    <dbReference type="NCBI Taxonomy" id="37862"/>
    <lineage>
        <taxon>Eukaryota</taxon>
        <taxon>Metazoa</taxon>
        <taxon>Ecdysozoa</taxon>
        <taxon>Nematoda</taxon>
        <taxon>Chromadorea</taxon>
        <taxon>Rhabditida</taxon>
        <taxon>Rhabditina</taxon>
        <taxon>Rhabditomorpha</taxon>
        <taxon>Strongyloidea</taxon>
        <taxon>Heterorhabditidae</taxon>
        <taxon>Heterorhabditis</taxon>
    </lineage>
</organism>
<protein>
    <submittedName>
        <fullName evidence="3">Secreted protein</fullName>
    </submittedName>
</protein>
<dbReference type="WBParaSite" id="Hba_09073">
    <property type="protein sequence ID" value="Hba_09073"/>
    <property type="gene ID" value="Hba_09073"/>
</dbReference>
<proteinExistence type="predicted"/>
<dbReference type="Proteomes" id="UP000095283">
    <property type="component" value="Unplaced"/>
</dbReference>